<protein>
    <submittedName>
        <fullName evidence="5">Tyrosine-type recombinase/integrase</fullName>
    </submittedName>
</protein>
<reference evidence="5 6" key="1">
    <citation type="submission" date="2024-04" db="EMBL/GenBank/DDBJ databases">
        <authorList>
            <person name="Abashina T."/>
            <person name="Shaikin A."/>
        </authorList>
    </citation>
    <scope>NUCLEOTIDE SEQUENCE [LARGE SCALE GENOMIC DNA]</scope>
    <source>
        <strain evidence="5 6">AAFK</strain>
    </source>
</reference>
<dbReference type="InterPro" id="IPR011010">
    <property type="entry name" value="DNA_brk_join_enz"/>
</dbReference>
<dbReference type="RefSeq" id="WP_341369524.1">
    <property type="nucleotide sequence ID" value="NZ_JBBPCO010000001.1"/>
</dbReference>
<evidence type="ECO:0000256" key="3">
    <source>
        <dbReference type="ARBA" id="ARBA00023172"/>
    </source>
</evidence>
<evidence type="ECO:0000313" key="6">
    <source>
        <dbReference type="Proteomes" id="UP001446205"/>
    </source>
</evidence>
<evidence type="ECO:0000256" key="1">
    <source>
        <dbReference type="ARBA" id="ARBA00008857"/>
    </source>
</evidence>
<feature type="domain" description="Tyr recombinase" evidence="4">
    <location>
        <begin position="1"/>
        <end position="105"/>
    </location>
</feature>
<dbReference type="InterPro" id="IPR050808">
    <property type="entry name" value="Phage_Integrase"/>
</dbReference>
<dbReference type="Proteomes" id="UP001446205">
    <property type="component" value="Unassembled WGS sequence"/>
</dbReference>
<comment type="similarity">
    <text evidence="1">Belongs to the 'phage' integrase family.</text>
</comment>
<dbReference type="PANTHER" id="PTHR30629">
    <property type="entry name" value="PROPHAGE INTEGRASE"/>
    <property type="match status" value="1"/>
</dbReference>
<evidence type="ECO:0000256" key="2">
    <source>
        <dbReference type="ARBA" id="ARBA00022908"/>
    </source>
</evidence>
<keyword evidence="6" id="KW-1185">Reference proteome</keyword>
<dbReference type="Pfam" id="PF00589">
    <property type="entry name" value="Phage_integrase"/>
    <property type="match status" value="1"/>
</dbReference>
<dbReference type="InterPro" id="IPR013762">
    <property type="entry name" value="Integrase-like_cat_sf"/>
</dbReference>
<evidence type="ECO:0000313" key="5">
    <source>
        <dbReference type="EMBL" id="MEK8088462.1"/>
    </source>
</evidence>
<dbReference type="InterPro" id="IPR002104">
    <property type="entry name" value="Integrase_catalytic"/>
</dbReference>
<gene>
    <name evidence="5" type="ORF">WOB96_01665</name>
</gene>
<organism evidence="5 6">
    <name type="scientific">Thermithiobacillus plumbiphilus</name>
    <dbReference type="NCBI Taxonomy" id="1729899"/>
    <lineage>
        <taxon>Bacteria</taxon>
        <taxon>Pseudomonadati</taxon>
        <taxon>Pseudomonadota</taxon>
        <taxon>Acidithiobacillia</taxon>
        <taxon>Acidithiobacillales</taxon>
        <taxon>Thermithiobacillaceae</taxon>
        <taxon>Thermithiobacillus</taxon>
    </lineage>
</organism>
<accession>A0ABU9D4H5</accession>
<dbReference type="Gene3D" id="1.10.443.10">
    <property type="entry name" value="Intergrase catalytic core"/>
    <property type="match status" value="1"/>
</dbReference>
<proteinExistence type="inferred from homology"/>
<evidence type="ECO:0000259" key="4">
    <source>
        <dbReference type="PROSITE" id="PS51898"/>
    </source>
</evidence>
<dbReference type="PROSITE" id="PS51898">
    <property type="entry name" value="TYR_RECOMBINASE"/>
    <property type="match status" value="1"/>
</dbReference>
<sequence length="130" mass="13872">MPLSPLALEILARALADGGAYVFPSPRGDRPMGVAAASQAIRDNLTAFGIAPFTPHDLRRTAASHMTGIGISRLTVSKILNHAEQGITAVYDRHSYDAEKRQALDTWARKLALLEDAEPGADVVPLTRAG</sequence>
<dbReference type="EMBL" id="JBBPCO010000001">
    <property type="protein sequence ID" value="MEK8088462.1"/>
    <property type="molecule type" value="Genomic_DNA"/>
</dbReference>
<keyword evidence="2" id="KW-0229">DNA integration</keyword>
<dbReference type="SUPFAM" id="SSF56349">
    <property type="entry name" value="DNA breaking-rejoining enzymes"/>
    <property type="match status" value="1"/>
</dbReference>
<name>A0ABU9D4H5_9PROT</name>
<comment type="caution">
    <text evidence="5">The sequence shown here is derived from an EMBL/GenBank/DDBJ whole genome shotgun (WGS) entry which is preliminary data.</text>
</comment>
<keyword evidence="3" id="KW-0233">DNA recombination</keyword>
<dbReference type="PANTHER" id="PTHR30629:SF2">
    <property type="entry name" value="PROPHAGE INTEGRASE INTS-RELATED"/>
    <property type="match status" value="1"/>
</dbReference>